<proteinExistence type="predicted"/>
<dbReference type="AlphaFoldDB" id="A0A6P8ARR0"/>
<dbReference type="RefSeq" id="XP_030977601.1">
    <property type="nucleotide sequence ID" value="XM_031129578.1"/>
</dbReference>
<dbReference type="GeneID" id="41964486"/>
<reference evidence="3" key="1">
    <citation type="journal article" date="2019" name="Mol. Biol. Evol.">
        <title>Blast fungal genomes show frequent chromosomal changes, gene gains and losses, and effector gene turnover.</title>
        <authorList>
            <person name="Gomez Luciano L.B."/>
            <person name="Jason Tsai I."/>
            <person name="Chuma I."/>
            <person name="Tosa Y."/>
            <person name="Chen Y.H."/>
            <person name="Li J.Y."/>
            <person name="Li M.Y."/>
            <person name="Jade Lu M.Y."/>
            <person name="Nakayashiki H."/>
            <person name="Li W.H."/>
        </authorList>
    </citation>
    <scope>NUCLEOTIDE SEQUENCE</scope>
    <source>
        <strain evidence="3">NI907</strain>
    </source>
</reference>
<dbReference type="Proteomes" id="UP000515153">
    <property type="component" value="Unplaced"/>
</dbReference>
<gene>
    <name evidence="3" type="ORF">PgNI_09596</name>
</gene>
<feature type="coiled-coil region" evidence="1">
    <location>
        <begin position="128"/>
        <end position="351"/>
    </location>
</feature>
<accession>A0A6P8ARR0</accession>
<evidence type="ECO:0000313" key="2">
    <source>
        <dbReference type="Proteomes" id="UP000515153"/>
    </source>
</evidence>
<reference evidence="3" key="3">
    <citation type="submission" date="2025-08" db="UniProtKB">
        <authorList>
            <consortium name="RefSeq"/>
        </authorList>
    </citation>
    <scope>IDENTIFICATION</scope>
    <source>
        <strain evidence="3">NI907</strain>
    </source>
</reference>
<dbReference type="Gene3D" id="1.10.287.1490">
    <property type="match status" value="1"/>
</dbReference>
<organism evidence="2 3">
    <name type="scientific">Pyricularia grisea</name>
    <name type="common">Crabgrass-specific blast fungus</name>
    <name type="synonym">Magnaporthe grisea</name>
    <dbReference type="NCBI Taxonomy" id="148305"/>
    <lineage>
        <taxon>Eukaryota</taxon>
        <taxon>Fungi</taxon>
        <taxon>Dikarya</taxon>
        <taxon>Ascomycota</taxon>
        <taxon>Pezizomycotina</taxon>
        <taxon>Sordariomycetes</taxon>
        <taxon>Sordariomycetidae</taxon>
        <taxon>Magnaporthales</taxon>
        <taxon>Pyriculariaceae</taxon>
        <taxon>Pyricularia</taxon>
    </lineage>
</organism>
<dbReference type="KEGG" id="pgri:PgNI_09596"/>
<keyword evidence="1" id="KW-0175">Coiled coil</keyword>
<reference evidence="3" key="2">
    <citation type="submission" date="2019-10" db="EMBL/GenBank/DDBJ databases">
        <authorList>
            <consortium name="NCBI Genome Project"/>
        </authorList>
    </citation>
    <scope>NUCLEOTIDE SEQUENCE</scope>
    <source>
        <strain evidence="3">NI907</strain>
    </source>
</reference>
<name>A0A6P8ARR0_PYRGI</name>
<protein>
    <submittedName>
        <fullName evidence="3">Uncharacterized protein</fullName>
    </submittedName>
</protein>
<evidence type="ECO:0000313" key="3">
    <source>
        <dbReference type="RefSeq" id="XP_030977601.1"/>
    </source>
</evidence>
<evidence type="ECO:0000256" key="1">
    <source>
        <dbReference type="SAM" id="Coils"/>
    </source>
</evidence>
<keyword evidence="2" id="KW-1185">Reference proteome</keyword>
<sequence length="683" mass="78536">MSTDSLASYKTAYEHIDVDHRTASSTSNQGHTSPNKVSFLPSTYERQVIKMPKENRWNRLSSSRLKINSQISERQEPAYHRQDEIFARMKKQVLKEIKKANQWRQRLNYVLAEKKDLDFELKRCQTGLHDGRKLIADLERMVRELTNNKAELGHKVVDSNRRYEESREIIEQENETINDQRLRNIALEDQVIDYENKHNDDQILAQTSQQNIDYLVSQLEKRVDDLDQTRDQLMTQGVTIDQQKESIANLEDQLSRLCIQLDRAQGVVAIRDADIAEQQESITRYQDQVRHLSVQLEDFQDQVSRRNQCIAEHKEKIGQLAQDLNNAETEMARTKAQQQQLEENLTQREAQGVELQRVIAEQKQLIEEIRQADFESVVADVSNELPDSEIRSKFGELLGTEVDDWCMEYKVQKLTMTGALQNLLCCGEDRVVWHEQDTPDNLRLRIDNPKAPVIMLQAALSAFLCKHFLQDPFFLLKLNCGEAAVDGQLAKLKAEHTALTTFLKECKSSKASAPESHSMGLSDLVFFLETAELHWRTATVELLEGRLDLNMGMSRDVAKTFVDDYQALLMQQSSDMLEELSVIILNFVRFCLRLWKRKVPIYVGNNRDIGGQRFKANSDWWDVTPLIGLDHGDKSLDGRPMCVIIKPLIFTMSAASDSKEIIWSKASVWVSNESAGIPITIDI</sequence>